<evidence type="ECO:0000259" key="4">
    <source>
        <dbReference type="Pfam" id="PF12697"/>
    </source>
</evidence>
<protein>
    <submittedName>
        <fullName evidence="5">Alpha/beta hydrolase family protein</fullName>
    </submittedName>
</protein>
<feature type="compositionally biased region" description="Basic and acidic residues" evidence="3">
    <location>
        <begin position="14"/>
        <end position="30"/>
    </location>
</feature>
<organism evidence="5 6">
    <name type="scientific">Halogranum amylolyticum</name>
    <dbReference type="NCBI Taxonomy" id="660520"/>
    <lineage>
        <taxon>Archaea</taxon>
        <taxon>Methanobacteriati</taxon>
        <taxon>Methanobacteriota</taxon>
        <taxon>Stenosarchaea group</taxon>
        <taxon>Halobacteria</taxon>
        <taxon>Halobacteriales</taxon>
        <taxon>Haloferacaceae</taxon>
    </lineage>
</organism>
<evidence type="ECO:0000256" key="2">
    <source>
        <dbReference type="ARBA" id="ARBA00038115"/>
    </source>
</evidence>
<dbReference type="Gene3D" id="3.40.50.1820">
    <property type="entry name" value="alpha/beta hydrolase"/>
    <property type="match status" value="1"/>
</dbReference>
<keyword evidence="1 5" id="KW-0378">Hydrolase</keyword>
<dbReference type="SUPFAM" id="SSF53474">
    <property type="entry name" value="alpha/beta-Hydrolases"/>
    <property type="match status" value="1"/>
</dbReference>
<dbReference type="RefSeq" id="WP_089820840.1">
    <property type="nucleotide sequence ID" value="NZ_FODV01000001.1"/>
</dbReference>
<reference evidence="6" key="1">
    <citation type="submission" date="2016-10" db="EMBL/GenBank/DDBJ databases">
        <authorList>
            <person name="Varghese N."/>
            <person name="Submissions S."/>
        </authorList>
    </citation>
    <scope>NUCLEOTIDE SEQUENCE [LARGE SCALE GENOMIC DNA]</scope>
    <source>
        <strain evidence="6">CGMCC 1.10121</strain>
    </source>
</reference>
<sequence length="319" mass="34613">MTRQRTRSRQRTTTPDDRRGGRPSREAFSKVRVRFDSDGDECVGWLYRPDRPDDPPVVVMAPGLGAERTFGYPAIAERLAEGGYAVLLFDYRNFGDSEGEPRNLVSPSRQVADWREAVAAARDFDGVDGSRVVLWGHSFAGGHALSVAAEDPRIAAVVAVAPFVDGRAALKSKGIKYNLKATALGLRDKLQSLALGAYTVPIVGDPQEFAVVNEPGAKAGVFGLVPTGSDWENRCPARTLLAIPRYRPITSAEDVRCPTLFVGGTDDEIVSLSAIESAAETVQDATYLRLPTDHFGFFDGDTFEEALGHQLAFLNTVVK</sequence>
<feature type="domain" description="AB hydrolase-1" evidence="4">
    <location>
        <begin position="58"/>
        <end position="304"/>
    </location>
</feature>
<accession>A0A1H8NDE0</accession>
<proteinExistence type="inferred from homology"/>
<keyword evidence="6" id="KW-1185">Reference proteome</keyword>
<evidence type="ECO:0000256" key="3">
    <source>
        <dbReference type="SAM" id="MobiDB-lite"/>
    </source>
</evidence>
<evidence type="ECO:0000256" key="1">
    <source>
        <dbReference type="ARBA" id="ARBA00022801"/>
    </source>
</evidence>
<comment type="similarity">
    <text evidence="2">Belongs to the AB hydrolase superfamily. FUS2 hydrolase family.</text>
</comment>
<dbReference type="Proteomes" id="UP000199126">
    <property type="component" value="Unassembled WGS sequence"/>
</dbReference>
<feature type="region of interest" description="Disordered" evidence="3">
    <location>
        <begin position="1"/>
        <end position="30"/>
    </location>
</feature>
<dbReference type="EMBL" id="FODV01000001">
    <property type="protein sequence ID" value="SEO27620.1"/>
    <property type="molecule type" value="Genomic_DNA"/>
</dbReference>
<dbReference type="InterPro" id="IPR050261">
    <property type="entry name" value="FrsA_esterase"/>
</dbReference>
<dbReference type="PRINTS" id="PR00111">
    <property type="entry name" value="ABHYDROLASE"/>
</dbReference>
<dbReference type="GO" id="GO:0016788">
    <property type="term" value="F:hydrolase activity, acting on ester bonds"/>
    <property type="evidence" value="ECO:0007669"/>
    <property type="project" value="UniProtKB-ARBA"/>
</dbReference>
<feature type="compositionally biased region" description="Basic residues" evidence="3">
    <location>
        <begin position="1"/>
        <end position="10"/>
    </location>
</feature>
<dbReference type="InterPro" id="IPR029058">
    <property type="entry name" value="AB_hydrolase_fold"/>
</dbReference>
<dbReference type="PANTHER" id="PTHR22946">
    <property type="entry name" value="DIENELACTONE HYDROLASE DOMAIN-CONTAINING PROTEIN-RELATED"/>
    <property type="match status" value="1"/>
</dbReference>
<evidence type="ECO:0000313" key="5">
    <source>
        <dbReference type="EMBL" id="SEO27620.1"/>
    </source>
</evidence>
<dbReference type="InterPro" id="IPR000073">
    <property type="entry name" value="AB_hydrolase_1"/>
</dbReference>
<dbReference type="AlphaFoldDB" id="A0A1H8NDE0"/>
<dbReference type="OrthoDB" id="11256at2157"/>
<dbReference type="Pfam" id="PF12697">
    <property type="entry name" value="Abhydrolase_6"/>
    <property type="match status" value="1"/>
</dbReference>
<gene>
    <name evidence="5" type="ORF">SAMN04487948_101478</name>
</gene>
<name>A0A1H8NDE0_9EURY</name>
<dbReference type="PANTHER" id="PTHR22946:SF9">
    <property type="entry name" value="POLYKETIDE TRANSFERASE AF380"/>
    <property type="match status" value="1"/>
</dbReference>
<evidence type="ECO:0000313" key="6">
    <source>
        <dbReference type="Proteomes" id="UP000199126"/>
    </source>
</evidence>